<dbReference type="Pfam" id="PF01636">
    <property type="entry name" value="APH"/>
    <property type="match status" value="1"/>
</dbReference>
<keyword evidence="3" id="KW-0808">Transferase</keyword>
<evidence type="ECO:0000313" key="3">
    <source>
        <dbReference type="EMBL" id="TQV93481.1"/>
    </source>
</evidence>
<dbReference type="InterPro" id="IPR051678">
    <property type="entry name" value="AGP_Transferase"/>
</dbReference>
<dbReference type="InterPro" id="IPR011009">
    <property type="entry name" value="Kinase-like_dom_sf"/>
</dbReference>
<evidence type="ECO:0000256" key="1">
    <source>
        <dbReference type="SAM" id="MobiDB-lite"/>
    </source>
</evidence>
<organism evidence="3 4">
    <name type="scientific">Cordyceps javanica</name>
    <dbReference type="NCBI Taxonomy" id="43265"/>
    <lineage>
        <taxon>Eukaryota</taxon>
        <taxon>Fungi</taxon>
        <taxon>Dikarya</taxon>
        <taxon>Ascomycota</taxon>
        <taxon>Pezizomycotina</taxon>
        <taxon>Sordariomycetes</taxon>
        <taxon>Hypocreomycetidae</taxon>
        <taxon>Hypocreales</taxon>
        <taxon>Cordycipitaceae</taxon>
        <taxon>Cordyceps</taxon>
    </lineage>
</organism>
<protein>
    <submittedName>
        <fullName evidence="3">Phosphotransferase enzyme family protein</fullName>
    </submittedName>
</protein>
<keyword evidence="4" id="KW-1185">Reference proteome</keyword>
<dbReference type="OrthoDB" id="4866437at2759"/>
<accession>A0A545UVJ4</accession>
<dbReference type="AlphaFoldDB" id="A0A545UVJ4"/>
<feature type="region of interest" description="Disordered" evidence="1">
    <location>
        <begin position="1"/>
        <end position="32"/>
    </location>
</feature>
<dbReference type="PANTHER" id="PTHR21310:SF37">
    <property type="entry name" value="AMINOGLYCOSIDE PHOSPHOTRANSFERASE DOMAIN-CONTAINING PROTEIN"/>
    <property type="match status" value="1"/>
</dbReference>
<dbReference type="PANTHER" id="PTHR21310">
    <property type="entry name" value="AMINOGLYCOSIDE PHOSPHOTRANSFERASE-RELATED-RELATED"/>
    <property type="match status" value="1"/>
</dbReference>
<sequence length="428" mass="49053">MESSKGLLTHRDSVPNLEGHSTSDIPEQPRLSPRLDRDRFVESLRHTKVADLASRYNNGKECRVFHRLYGSFNVCFFVEFEECGTLWAVRIPIEPRLHKPWEKLQSEATTLKYVRANTKIPVPAVHAVGNDAILTDDGTKRQMFLISDLILGNPLTNDRLQQLAEADEATQRRFFLQLIGYLQDLRNLEFPAIGSLMPGTGDKPIVGDILSFSADKYQLTLPSCTSAKTYMSSQYDLLVRHVAEPAPDFSVADCRYELFALHTLREPFREFLQGPKEAGPFVLHHPDLQPCNILVDQELRITGIVDWEFAHTIPLQLFTPPLWVIYPKQNLQQLCFLFVRTLFSQLQYEELRQQWYDGSKFNLDFFFARLIRHPGDLVAAFAEYLQKHLKSDAVKAESDFFERHPEVAVEAEQKALRNVSMANVSQGT</sequence>
<proteinExistence type="predicted"/>
<comment type="caution">
    <text evidence="3">The sequence shown here is derived from an EMBL/GenBank/DDBJ whole genome shotgun (WGS) entry which is preliminary data.</text>
</comment>
<gene>
    <name evidence="3" type="ORF">IF1G_08059</name>
</gene>
<dbReference type="Gene3D" id="3.90.1200.10">
    <property type="match status" value="1"/>
</dbReference>
<evidence type="ECO:0000259" key="2">
    <source>
        <dbReference type="Pfam" id="PF01636"/>
    </source>
</evidence>
<dbReference type="EMBL" id="SPUK01000012">
    <property type="protein sequence ID" value="TQV93481.1"/>
    <property type="molecule type" value="Genomic_DNA"/>
</dbReference>
<dbReference type="Proteomes" id="UP000315783">
    <property type="component" value="Unassembled WGS sequence"/>
</dbReference>
<name>A0A545UVJ4_9HYPO</name>
<feature type="domain" description="Aminoglycoside phosphotransferase" evidence="2">
    <location>
        <begin position="99"/>
        <end position="314"/>
    </location>
</feature>
<reference evidence="3 4" key="1">
    <citation type="journal article" date="2019" name="Appl. Microbiol. Biotechnol.">
        <title>Genome sequence of Isaria javanica and comparative genome analysis insights into family S53 peptidase evolution in fungal entomopathogens.</title>
        <authorList>
            <person name="Lin R."/>
            <person name="Zhang X."/>
            <person name="Xin B."/>
            <person name="Zou M."/>
            <person name="Gao Y."/>
            <person name="Qin F."/>
            <person name="Hu Q."/>
            <person name="Xie B."/>
            <person name="Cheng X."/>
        </authorList>
    </citation>
    <scope>NUCLEOTIDE SEQUENCE [LARGE SCALE GENOMIC DNA]</scope>
    <source>
        <strain evidence="3 4">IJ1G</strain>
    </source>
</reference>
<dbReference type="SUPFAM" id="SSF56112">
    <property type="entry name" value="Protein kinase-like (PK-like)"/>
    <property type="match status" value="1"/>
</dbReference>
<dbReference type="GO" id="GO:0016740">
    <property type="term" value="F:transferase activity"/>
    <property type="evidence" value="ECO:0007669"/>
    <property type="project" value="UniProtKB-KW"/>
</dbReference>
<evidence type="ECO:0000313" key="4">
    <source>
        <dbReference type="Proteomes" id="UP000315783"/>
    </source>
</evidence>
<dbReference type="InterPro" id="IPR002575">
    <property type="entry name" value="Aminoglycoside_PTrfase"/>
</dbReference>